<feature type="compositionally biased region" description="Low complexity" evidence="1">
    <location>
        <begin position="160"/>
        <end position="188"/>
    </location>
</feature>
<feature type="compositionally biased region" description="Polar residues" evidence="1">
    <location>
        <begin position="781"/>
        <end position="797"/>
    </location>
</feature>
<evidence type="ECO:0000256" key="1">
    <source>
        <dbReference type="SAM" id="MobiDB-lite"/>
    </source>
</evidence>
<evidence type="ECO:0000313" key="2">
    <source>
        <dbReference type="EMBL" id="KAJ3113079.1"/>
    </source>
</evidence>
<reference evidence="2" key="1">
    <citation type="submission" date="2020-05" db="EMBL/GenBank/DDBJ databases">
        <title>Phylogenomic resolution of chytrid fungi.</title>
        <authorList>
            <person name="Stajich J.E."/>
            <person name="Amses K."/>
            <person name="Simmons R."/>
            <person name="Seto K."/>
            <person name="Myers J."/>
            <person name="Bonds A."/>
            <person name="Quandt C.A."/>
            <person name="Barry K."/>
            <person name="Liu P."/>
            <person name="Grigoriev I."/>
            <person name="Longcore J.E."/>
            <person name="James T.Y."/>
        </authorList>
    </citation>
    <scope>NUCLEOTIDE SEQUENCE</scope>
    <source>
        <strain evidence="2">JEL0513</strain>
    </source>
</reference>
<evidence type="ECO:0000313" key="3">
    <source>
        <dbReference type="Proteomes" id="UP001211907"/>
    </source>
</evidence>
<feature type="compositionally biased region" description="Basic and acidic residues" evidence="1">
    <location>
        <begin position="626"/>
        <end position="642"/>
    </location>
</feature>
<feature type="compositionally biased region" description="Low complexity" evidence="1">
    <location>
        <begin position="742"/>
        <end position="771"/>
    </location>
</feature>
<feature type="region of interest" description="Disordered" evidence="1">
    <location>
        <begin position="149"/>
        <end position="240"/>
    </location>
</feature>
<feature type="region of interest" description="Disordered" evidence="1">
    <location>
        <begin position="610"/>
        <end position="660"/>
    </location>
</feature>
<feature type="region of interest" description="Disordered" evidence="1">
    <location>
        <begin position="709"/>
        <end position="797"/>
    </location>
</feature>
<name>A0AAD5SVV1_9FUNG</name>
<proteinExistence type="predicted"/>
<feature type="region of interest" description="Disordered" evidence="1">
    <location>
        <begin position="266"/>
        <end position="354"/>
    </location>
</feature>
<dbReference type="Proteomes" id="UP001211907">
    <property type="component" value="Unassembled WGS sequence"/>
</dbReference>
<accession>A0AAD5SVV1</accession>
<keyword evidence="3" id="KW-1185">Reference proteome</keyword>
<dbReference type="AlphaFoldDB" id="A0AAD5SVV1"/>
<feature type="compositionally biased region" description="Low complexity" evidence="1">
    <location>
        <begin position="231"/>
        <end position="240"/>
    </location>
</feature>
<sequence length="797" mass="85798">MQARILAAVDPAAAVPRPRLQPHAPRPDCAAAARGQWSGVGAAILRAQQQHDMHHMHTAKTIGGGFPVITAGGQQTFELTNEEEKLASEMAYRFVNNREQQPGEGTYNACAAIVRLQTSSNAHLQLATNLKAQADLMLSWLEQVRYQNSSGHTNHKHGSHSYNSNFSNNNSKSSSINNPSESNSPLSNDHNHDDSDDSSNATSIALSHSRSRSKTSHARSHLRSNLAEPPSVSNITTPTTATVVTSPETITSVPAIVSDVIMPPTAEKSEPTTATPSVHSRLPTTSTLAPATATTTRASMSPTRPKSSKNLNNSSASISRLFKSKRMSSNGPDANNYVHRRSTSGTSNHSIATAGGESTKIVPSLTYTDFLEHQFKEQLRKDKERMDRADDNSTLVGVKTKPKNNGWLKVVDGDITFYVNNTTNEMQFNAPTDFEDNIAAISNSTREQQQQQEQEQEQMQSPTFEFVEELLLGTNGSTAAGPLLSPSASMLFKQSSQSLAQRNALNSKMNAAAAITTQDCYSDVLSSLPQVDSGGGDDLVAQQQLEQLRQQTQILTPSISSSTEVMLLSPESLDITTTGSVTKAQLSSGERMGAVMAHLHEMKVWFDESAETETLAESGNASVRNFGEDDGHGVDREEERGRGGSGVDGDSNNNEDEDFSNIDNVADISYDHSYQIVDACIGSSGTDGGDTIGSSLAEESVALAAEPANEQRILGEGNPPQKVTPQQSISEQQQIKPQQLHQNTSGNSGQSQQQQQQRRQSSASSASPRPSIAKSFLKHTPNGQTINTDAFFNGVNN</sequence>
<feature type="non-terminal residue" evidence="2">
    <location>
        <position position="797"/>
    </location>
</feature>
<comment type="caution">
    <text evidence="2">The sequence shown here is derived from an EMBL/GenBank/DDBJ whole genome shotgun (WGS) entry which is preliminary data.</text>
</comment>
<feature type="compositionally biased region" description="Basic residues" evidence="1">
    <location>
        <begin position="209"/>
        <end position="222"/>
    </location>
</feature>
<dbReference type="EMBL" id="JADGJH010001478">
    <property type="protein sequence ID" value="KAJ3113079.1"/>
    <property type="molecule type" value="Genomic_DNA"/>
</dbReference>
<organism evidence="2 3">
    <name type="scientific">Physocladia obscura</name>
    <dbReference type="NCBI Taxonomy" id="109957"/>
    <lineage>
        <taxon>Eukaryota</taxon>
        <taxon>Fungi</taxon>
        <taxon>Fungi incertae sedis</taxon>
        <taxon>Chytridiomycota</taxon>
        <taxon>Chytridiomycota incertae sedis</taxon>
        <taxon>Chytridiomycetes</taxon>
        <taxon>Chytridiales</taxon>
        <taxon>Chytriomycetaceae</taxon>
        <taxon>Physocladia</taxon>
    </lineage>
</organism>
<feature type="compositionally biased region" description="Low complexity" evidence="1">
    <location>
        <begin position="281"/>
        <end position="319"/>
    </location>
</feature>
<protein>
    <recommendedName>
        <fullName evidence="4">WW domain-containing protein</fullName>
    </recommendedName>
</protein>
<feature type="compositionally biased region" description="Polar residues" evidence="1">
    <location>
        <begin position="721"/>
        <end position="741"/>
    </location>
</feature>
<evidence type="ECO:0008006" key="4">
    <source>
        <dbReference type="Google" id="ProtNLM"/>
    </source>
</evidence>
<gene>
    <name evidence="2" type="ORF">HK100_002100</name>
</gene>